<dbReference type="STRING" id="1797985.A2Y83_03580"/>
<dbReference type="SUPFAM" id="SSF143100">
    <property type="entry name" value="TTHA1013/TTHA0281-like"/>
    <property type="match status" value="1"/>
</dbReference>
<dbReference type="Gene3D" id="3.30.160.250">
    <property type="match status" value="1"/>
</dbReference>
<feature type="domain" description="HicB-like antitoxin of toxin-antitoxin system" evidence="1">
    <location>
        <begin position="16"/>
        <end position="65"/>
    </location>
</feature>
<dbReference type="EMBL" id="MFFS01000037">
    <property type="protein sequence ID" value="OGF22192.1"/>
    <property type="molecule type" value="Genomic_DNA"/>
</dbReference>
<dbReference type="PANTHER" id="PTHR34504:SF2">
    <property type="entry name" value="UPF0150 PROTEIN SSL0259"/>
    <property type="match status" value="1"/>
</dbReference>
<sequence length="91" mass="10555">MKSTNTILHYYAIFDPALEGGYNVVFPSFPGCVTFGRTFEEAKIKAREVLELWIEELLQEGQDVPLYFHHPIVDEIEIKSPQKINDRLCVR</sequence>
<reference evidence="2 3" key="1">
    <citation type="journal article" date="2016" name="Nat. Commun.">
        <title>Thousands of microbial genomes shed light on interconnected biogeochemical processes in an aquifer system.</title>
        <authorList>
            <person name="Anantharaman K."/>
            <person name="Brown C.T."/>
            <person name="Hug L.A."/>
            <person name="Sharon I."/>
            <person name="Castelle C.J."/>
            <person name="Probst A.J."/>
            <person name="Thomas B.C."/>
            <person name="Singh A."/>
            <person name="Wilkins M.J."/>
            <person name="Karaoz U."/>
            <person name="Brodie E.L."/>
            <person name="Williams K.H."/>
            <person name="Hubbard S.S."/>
            <person name="Banfield J.F."/>
        </authorList>
    </citation>
    <scope>NUCLEOTIDE SEQUENCE [LARGE SCALE GENOMIC DNA]</scope>
</reference>
<proteinExistence type="predicted"/>
<dbReference type="InterPro" id="IPR051404">
    <property type="entry name" value="TA_system_antitoxin"/>
</dbReference>
<organism evidence="2 3">
    <name type="scientific">Candidatus Falkowbacteria bacterium RBG_13_39_14</name>
    <dbReference type="NCBI Taxonomy" id="1797985"/>
    <lineage>
        <taxon>Bacteria</taxon>
        <taxon>Candidatus Falkowiibacteriota</taxon>
    </lineage>
</organism>
<evidence type="ECO:0000313" key="3">
    <source>
        <dbReference type="Proteomes" id="UP000178323"/>
    </source>
</evidence>
<evidence type="ECO:0000313" key="2">
    <source>
        <dbReference type="EMBL" id="OGF22192.1"/>
    </source>
</evidence>
<dbReference type="AlphaFoldDB" id="A0A1F5S6L0"/>
<protein>
    <recommendedName>
        <fullName evidence="1">HicB-like antitoxin of toxin-antitoxin system domain-containing protein</fullName>
    </recommendedName>
</protein>
<dbReference type="PANTHER" id="PTHR34504">
    <property type="entry name" value="ANTITOXIN HICB"/>
    <property type="match status" value="1"/>
</dbReference>
<dbReference type="Proteomes" id="UP000178323">
    <property type="component" value="Unassembled WGS sequence"/>
</dbReference>
<evidence type="ECO:0000259" key="1">
    <source>
        <dbReference type="Pfam" id="PF15919"/>
    </source>
</evidence>
<dbReference type="Pfam" id="PF15919">
    <property type="entry name" value="HicB_lk_antitox"/>
    <property type="match status" value="1"/>
</dbReference>
<comment type="caution">
    <text evidence="2">The sequence shown here is derived from an EMBL/GenBank/DDBJ whole genome shotgun (WGS) entry which is preliminary data.</text>
</comment>
<gene>
    <name evidence="2" type="ORF">A2Y83_03580</name>
</gene>
<dbReference type="InterPro" id="IPR035069">
    <property type="entry name" value="TTHA1013/TTHA0281-like"/>
</dbReference>
<dbReference type="InterPro" id="IPR031807">
    <property type="entry name" value="HicB-like"/>
</dbReference>
<name>A0A1F5S6L0_9BACT</name>
<accession>A0A1F5S6L0</accession>